<dbReference type="HAMAP" id="MF_00224">
    <property type="entry name" value="DHO_dh_type1"/>
    <property type="match status" value="1"/>
</dbReference>
<feature type="binding site" evidence="11">
    <location>
        <position position="128"/>
    </location>
    <ligand>
        <name>substrate</name>
    </ligand>
</feature>
<evidence type="ECO:0000256" key="1">
    <source>
        <dbReference type="ARBA" id="ARBA00001694"/>
    </source>
</evidence>
<dbReference type="InterPro" id="IPR001295">
    <property type="entry name" value="Dihydroorotate_DH_CS"/>
</dbReference>
<feature type="binding site" evidence="11">
    <location>
        <position position="128"/>
    </location>
    <ligand>
        <name>FMN</name>
        <dbReference type="ChEBI" id="CHEBI:58210"/>
    </ligand>
</feature>
<evidence type="ECO:0000256" key="8">
    <source>
        <dbReference type="ARBA" id="ARBA00022643"/>
    </source>
</evidence>
<dbReference type="PANTHER" id="PTHR48109:SF1">
    <property type="entry name" value="DIHYDROOROTATE DEHYDROGENASE (FUMARATE)"/>
    <property type="match status" value="1"/>
</dbReference>
<feature type="active site" description="Nucleophile" evidence="11">
    <location>
        <position position="131"/>
    </location>
</feature>
<evidence type="ECO:0000256" key="7">
    <source>
        <dbReference type="ARBA" id="ARBA00022630"/>
    </source>
</evidence>
<feature type="binding site" evidence="11">
    <location>
        <position position="165"/>
    </location>
    <ligand>
        <name>FMN</name>
        <dbReference type="ChEBI" id="CHEBI:58210"/>
    </ligand>
</feature>
<organism evidence="13 14">
    <name type="scientific">Craterilacuibacter sinensis</name>
    <dbReference type="NCBI Taxonomy" id="2686017"/>
    <lineage>
        <taxon>Bacteria</taxon>
        <taxon>Pseudomonadati</taxon>
        <taxon>Pseudomonadota</taxon>
        <taxon>Betaproteobacteria</taxon>
        <taxon>Neisseriales</taxon>
        <taxon>Neisseriaceae</taxon>
        <taxon>Craterilacuibacter</taxon>
    </lineage>
</organism>
<comment type="function">
    <text evidence="11">Catalyzes the conversion of dihydroorotate to orotate.</text>
</comment>
<evidence type="ECO:0000256" key="3">
    <source>
        <dbReference type="ARBA" id="ARBA00004725"/>
    </source>
</evidence>
<dbReference type="Gene3D" id="2.30.26.10">
    <property type="entry name" value="Dihydroorotate Dehydrogenase A, chain A, domain 2"/>
    <property type="match status" value="1"/>
</dbReference>
<name>A0A845BHG2_9NEIS</name>
<feature type="binding site" evidence="11">
    <location>
        <begin position="272"/>
        <end position="273"/>
    </location>
    <ligand>
        <name>FMN</name>
        <dbReference type="ChEBI" id="CHEBI:58210"/>
    </ligand>
</feature>
<dbReference type="EC" id="1.3.-.-" evidence="11"/>
<feature type="binding site" evidence="11">
    <location>
        <begin position="195"/>
        <end position="196"/>
    </location>
    <ligand>
        <name>substrate</name>
    </ligand>
</feature>
<dbReference type="Gene3D" id="3.20.20.70">
    <property type="entry name" value="Aldolase class I"/>
    <property type="match status" value="1"/>
</dbReference>
<dbReference type="UniPathway" id="UPA00070"/>
<dbReference type="InterPro" id="IPR033886">
    <property type="entry name" value="DHOD_1A"/>
</dbReference>
<dbReference type="AlphaFoldDB" id="A0A845BHG2"/>
<evidence type="ECO:0000313" key="14">
    <source>
        <dbReference type="Proteomes" id="UP000467214"/>
    </source>
</evidence>
<dbReference type="GO" id="GO:0044205">
    <property type="term" value="P:'de novo' UMP biosynthetic process"/>
    <property type="evidence" value="ECO:0007669"/>
    <property type="project" value="UniProtKB-UniRule"/>
</dbReference>
<feature type="binding site" evidence="11">
    <location>
        <position position="194"/>
    </location>
    <ligand>
        <name>FMN</name>
        <dbReference type="ChEBI" id="CHEBI:58210"/>
    </ligand>
</feature>
<gene>
    <name evidence="11" type="primary">pyrD</name>
    <name evidence="13" type="ORF">GQF02_01940</name>
</gene>
<keyword evidence="8 11" id="KW-0288">FMN</keyword>
<evidence type="ECO:0000256" key="10">
    <source>
        <dbReference type="ARBA" id="ARBA00023002"/>
    </source>
</evidence>
<dbReference type="EMBL" id="WSSB01000001">
    <property type="protein sequence ID" value="MXR35745.1"/>
    <property type="molecule type" value="Genomic_DNA"/>
</dbReference>
<dbReference type="RefSeq" id="WP_160794433.1">
    <property type="nucleotide sequence ID" value="NZ_WSSB01000001.1"/>
</dbReference>
<reference evidence="13 14" key="1">
    <citation type="submission" date="2019-12" db="EMBL/GenBank/DDBJ databases">
        <title>Neisseriaceae gen. nov. sp. Genome sequencing and assembly.</title>
        <authorList>
            <person name="Liu Z."/>
            <person name="Li A."/>
        </authorList>
    </citation>
    <scope>NUCLEOTIDE SEQUENCE [LARGE SCALE GENOMIC DNA]</scope>
    <source>
        <strain evidence="13 14">B2N2-7</strain>
    </source>
</reference>
<feature type="binding site" evidence="11">
    <location>
        <begin position="46"/>
        <end position="47"/>
    </location>
    <ligand>
        <name>FMN</name>
        <dbReference type="ChEBI" id="CHEBI:58210"/>
    </ligand>
</feature>
<dbReference type="FunFam" id="3.20.20.70:FF:000027">
    <property type="entry name" value="Dihydropyrimidine dehydrogenase [NADP(+)]"/>
    <property type="match status" value="1"/>
</dbReference>
<dbReference type="NCBIfam" id="NF002702">
    <property type="entry name" value="PRK02506.1"/>
    <property type="match status" value="1"/>
</dbReference>
<feature type="binding site" evidence="11">
    <location>
        <position position="223"/>
    </location>
    <ligand>
        <name>FMN</name>
        <dbReference type="ChEBI" id="CHEBI:58210"/>
    </ligand>
</feature>
<dbReference type="PROSITE" id="PS00912">
    <property type="entry name" value="DHODEHASE_2"/>
    <property type="match status" value="1"/>
</dbReference>
<feature type="domain" description="Dihydroorotate dehydrogenase catalytic" evidence="12">
    <location>
        <begin position="5"/>
        <end position="294"/>
    </location>
</feature>
<keyword evidence="10 11" id="KW-0560">Oxidoreductase</keyword>
<dbReference type="InterPro" id="IPR023359">
    <property type="entry name" value="Dihydro_DH_chainA_dom2"/>
</dbReference>
<dbReference type="InterPro" id="IPR005720">
    <property type="entry name" value="Dihydroorotate_DH_cat"/>
</dbReference>
<feature type="binding site" evidence="11">
    <location>
        <position position="22"/>
    </location>
    <ligand>
        <name>FMN</name>
        <dbReference type="ChEBI" id="CHEBI:58210"/>
    </ligand>
</feature>
<dbReference type="Proteomes" id="UP000467214">
    <property type="component" value="Unassembled WGS sequence"/>
</dbReference>
<dbReference type="PIRSF" id="PIRSF000164">
    <property type="entry name" value="DHO_oxidase"/>
    <property type="match status" value="1"/>
</dbReference>
<comment type="caution">
    <text evidence="11">Lacks conserved residue(s) required for the propagation of feature annotation.</text>
</comment>
<keyword evidence="9 11" id="KW-0665">Pyrimidine biosynthesis</keyword>
<comment type="pathway">
    <text evidence="3 11">Pyrimidine metabolism; UMP biosynthesis via de novo pathway.</text>
</comment>
<dbReference type="InterPro" id="IPR012135">
    <property type="entry name" value="Dihydroorotate_DH_1_2"/>
</dbReference>
<comment type="caution">
    <text evidence="13">The sequence shown here is derived from an EMBL/GenBank/DDBJ whole genome shotgun (WGS) entry which is preliminary data.</text>
</comment>
<comment type="cofactor">
    <cofactor evidence="11">
        <name>FMN</name>
        <dbReference type="ChEBI" id="CHEBI:58210"/>
    </cofactor>
    <text evidence="11">Binds 1 FMN per subunit.</text>
</comment>
<accession>A0A845BHG2</accession>
<evidence type="ECO:0000313" key="13">
    <source>
        <dbReference type="EMBL" id="MXR35745.1"/>
    </source>
</evidence>
<dbReference type="GO" id="GO:0006207">
    <property type="term" value="P:'de novo' pyrimidine nucleobase biosynthetic process"/>
    <property type="evidence" value="ECO:0007669"/>
    <property type="project" value="InterPro"/>
</dbReference>
<dbReference type="GO" id="GO:0005737">
    <property type="term" value="C:cytoplasm"/>
    <property type="evidence" value="ECO:0007669"/>
    <property type="project" value="UniProtKB-SubCell"/>
</dbReference>
<evidence type="ECO:0000256" key="9">
    <source>
        <dbReference type="ARBA" id="ARBA00022975"/>
    </source>
</evidence>
<dbReference type="InterPro" id="IPR013785">
    <property type="entry name" value="Aldolase_TIM"/>
</dbReference>
<comment type="catalytic activity">
    <reaction evidence="11">
        <text>(S)-dihydroorotate + A = orotate + AH2</text>
        <dbReference type="Rhea" id="RHEA:18073"/>
        <dbReference type="ChEBI" id="CHEBI:13193"/>
        <dbReference type="ChEBI" id="CHEBI:17499"/>
        <dbReference type="ChEBI" id="CHEBI:30839"/>
        <dbReference type="ChEBI" id="CHEBI:30864"/>
    </reaction>
</comment>
<evidence type="ECO:0000256" key="2">
    <source>
        <dbReference type="ARBA" id="ARBA00004496"/>
    </source>
</evidence>
<keyword evidence="14" id="KW-1185">Reference proteome</keyword>
<dbReference type="InterPro" id="IPR050074">
    <property type="entry name" value="DHO_dehydrogenase"/>
</dbReference>
<dbReference type="PANTHER" id="PTHR48109">
    <property type="entry name" value="DIHYDROOROTATE DEHYDROGENASE (QUINONE), MITOCHONDRIAL-RELATED"/>
    <property type="match status" value="1"/>
</dbReference>
<feature type="binding site" evidence="11">
    <location>
        <begin position="70"/>
        <end position="74"/>
    </location>
    <ligand>
        <name>substrate</name>
    </ligand>
</feature>
<dbReference type="GO" id="GO:1990663">
    <property type="term" value="F:dihydroorotate dehydrogenase (fumarate) activity"/>
    <property type="evidence" value="ECO:0007669"/>
    <property type="project" value="UniProtKB-EC"/>
</dbReference>
<evidence type="ECO:0000259" key="12">
    <source>
        <dbReference type="Pfam" id="PF01180"/>
    </source>
</evidence>
<evidence type="ECO:0000256" key="4">
    <source>
        <dbReference type="ARBA" id="ARBA00008008"/>
    </source>
</evidence>
<dbReference type="Pfam" id="PF01180">
    <property type="entry name" value="DHO_dh"/>
    <property type="match status" value="1"/>
</dbReference>
<comment type="catalytic activity">
    <reaction evidence="1">
        <text>(S)-dihydroorotate + fumarate = orotate + succinate</text>
        <dbReference type="Rhea" id="RHEA:30059"/>
        <dbReference type="ChEBI" id="CHEBI:29806"/>
        <dbReference type="ChEBI" id="CHEBI:30031"/>
        <dbReference type="ChEBI" id="CHEBI:30839"/>
        <dbReference type="ChEBI" id="CHEBI:30864"/>
        <dbReference type="EC" id="1.3.98.1"/>
    </reaction>
</comment>
<comment type="subunit">
    <text evidence="5">Homodimer.</text>
</comment>
<proteinExistence type="inferred from homology"/>
<dbReference type="CDD" id="cd04741">
    <property type="entry name" value="DHOD_1A_like"/>
    <property type="match status" value="1"/>
</dbReference>
<keyword evidence="7 11" id="KW-0285">Flavoprotein</keyword>
<feature type="binding site" evidence="11">
    <location>
        <position position="46"/>
    </location>
    <ligand>
        <name>substrate</name>
    </ligand>
</feature>
<feature type="binding site" evidence="11">
    <location>
        <begin position="250"/>
        <end position="251"/>
    </location>
    <ligand>
        <name>FMN</name>
        <dbReference type="ChEBI" id="CHEBI:58210"/>
    </ligand>
</feature>
<comment type="subcellular location">
    <subcellularLocation>
        <location evidence="2 11">Cytoplasm</location>
    </subcellularLocation>
</comment>
<evidence type="ECO:0000256" key="5">
    <source>
        <dbReference type="ARBA" id="ARBA00011738"/>
    </source>
</evidence>
<dbReference type="SUPFAM" id="SSF51395">
    <property type="entry name" value="FMN-linked oxidoreductases"/>
    <property type="match status" value="1"/>
</dbReference>
<keyword evidence="6 11" id="KW-0963">Cytoplasm</keyword>
<dbReference type="InterPro" id="IPR024920">
    <property type="entry name" value="Dihydroorotate_DH_1"/>
</dbReference>
<evidence type="ECO:0000256" key="6">
    <source>
        <dbReference type="ARBA" id="ARBA00022490"/>
    </source>
</evidence>
<evidence type="ECO:0000256" key="11">
    <source>
        <dbReference type="HAMAP-Rule" id="MF_00224"/>
    </source>
</evidence>
<sequence length="312" mass="33447">MAVDLSVSWLGVNMENPLYNASGVMCRSREELDAVAASAAGAVVTKSCTLSPREGNPEPRYARAPHGSINSMGLPNAGYEYYLDYAKNYDHASGKPLFVSVSGMTLEENLTMLKAFRDADLPCLVELNLSCPNLPGKAQIGYDFAASSHVLSEVVKVYDKPFGVKLPPYFDPVHFAEMASVLNSFPSLKYVTCINSVGNGLVIDIDSESVVIKPKAGLGGLGGDYVLPTALANVREFSRLLDGKHVIGCGGIKSGREAFMHILAGATAVQVGTCLYEEGAGCFARIRDELAAIMEEKGYRTLADFRGKLLTM</sequence>
<protein>
    <recommendedName>
        <fullName evidence="11">Dihydroorotate dehydrogenase</fullName>
        <shortName evidence="11">DHOD</shortName>
        <shortName evidence="11">DHODase</shortName>
        <shortName evidence="11">DHOdehase</shortName>
        <ecNumber evidence="11">1.3.-.-</ecNumber>
    </recommendedName>
</protein>
<comment type="similarity">
    <text evidence="4 11">Belongs to the dihydroorotate dehydrogenase family. Type 1 subfamily.</text>
</comment>